<feature type="chain" id="PRO_5030759523" evidence="1">
    <location>
        <begin position="25"/>
        <end position="266"/>
    </location>
</feature>
<dbReference type="Gene3D" id="2.60.40.10">
    <property type="entry name" value="Immunoglobulins"/>
    <property type="match status" value="1"/>
</dbReference>
<sequence length="266" mass="27426">MRRALLACGSAATAVLTVAGSAVAAEPEADLGVTVTASAPRARPGGLVDHTVTITNFGPAVAEPVATVHLPDGLSVVGIDADYCRERRRVLECRPPALPAGTARLVRVQGVVEPTATGTLRTTASVRSGTPDPDAANDTATLVTPVEPGTDLRVRLRGPRAARGSRVPVVAVVTNRGPRAADAVVLRLGAHGASLLTEPADHCVQTRRDRNAQYLTCELGPLAAGAQRTVRAFADRVAAGRTPHYAAAVSSPLGETAPRDNTSRAR</sequence>
<comment type="caution">
    <text evidence="3">The sequence shown here is derived from an EMBL/GenBank/DDBJ whole genome shotgun (WGS) entry which is preliminary data.</text>
</comment>
<keyword evidence="4" id="KW-1185">Reference proteome</keyword>
<evidence type="ECO:0000256" key="1">
    <source>
        <dbReference type="SAM" id="SignalP"/>
    </source>
</evidence>
<reference evidence="3 4" key="1">
    <citation type="submission" date="2020-08" db="EMBL/GenBank/DDBJ databases">
        <title>Genomic Encyclopedia of Type Strains, Phase IV (KMG-IV): sequencing the most valuable type-strain genomes for metagenomic binning, comparative biology and taxonomic classification.</title>
        <authorList>
            <person name="Goeker M."/>
        </authorList>
    </citation>
    <scope>NUCLEOTIDE SEQUENCE [LARGE SCALE GENOMIC DNA]</scope>
    <source>
        <strain evidence="3 4">DSM 44197</strain>
    </source>
</reference>
<keyword evidence="1" id="KW-0732">Signal</keyword>
<name>A0A7W3QPU4_ACTNM</name>
<dbReference type="EMBL" id="JACJIA010000009">
    <property type="protein sequence ID" value="MBA8954538.1"/>
    <property type="molecule type" value="Genomic_DNA"/>
</dbReference>
<feature type="signal peptide" evidence="1">
    <location>
        <begin position="1"/>
        <end position="24"/>
    </location>
</feature>
<feature type="domain" description="DUF11" evidence="2">
    <location>
        <begin position="30"/>
        <end position="142"/>
    </location>
</feature>
<dbReference type="InterPro" id="IPR013783">
    <property type="entry name" value="Ig-like_fold"/>
</dbReference>
<protein>
    <submittedName>
        <fullName evidence="3">Putative repeat protein (TIGR01451 family)</fullName>
    </submittedName>
</protein>
<dbReference type="Proteomes" id="UP000572680">
    <property type="component" value="Unassembled WGS sequence"/>
</dbReference>
<gene>
    <name evidence="3" type="ORF">HNR61_006195</name>
</gene>
<evidence type="ECO:0000313" key="3">
    <source>
        <dbReference type="EMBL" id="MBA8954538.1"/>
    </source>
</evidence>
<dbReference type="AlphaFoldDB" id="A0A7W3QPU4"/>
<dbReference type="InterPro" id="IPR001434">
    <property type="entry name" value="OmcB-like_DUF11"/>
</dbReference>
<accession>A0A7W3QPU4</accession>
<organism evidence="3 4">
    <name type="scientific">Actinomadura namibiensis</name>
    <dbReference type="NCBI Taxonomy" id="182080"/>
    <lineage>
        <taxon>Bacteria</taxon>
        <taxon>Bacillati</taxon>
        <taxon>Actinomycetota</taxon>
        <taxon>Actinomycetes</taxon>
        <taxon>Streptosporangiales</taxon>
        <taxon>Thermomonosporaceae</taxon>
        <taxon>Actinomadura</taxon>
    </lineage>
</organism>
<dbReference type="GO" id="GO:0005975">
    <property type="term" value="P:carbohydrate metabolic process"/>
    <property type="evidence" value="ECO:0007669"/>
    <property type="project" value="UniProtKB-ARBA"/>
</dbReference>
<evidence type="ECO:0000259" key="2">
    <source>
        <dbReference type="Pfam" id="PF01345"/>
    </source>
</evidence>
<proteinExistence type="predicted"/>
<evidence type="ECO:0000313" key="4">
    <source>
        <dbReference type="Proteomes" id="UP000572680"/>
    </source>
</evidence>
<dbReference type="RefSeq" id="WP_182846601.1">
    <property type="nucleotide sequence ID" value="NZ_BAAALP010000011.1"/>
</dbReference>
<dbReference type="Pfam" id="PF01345">
    <property type="entry name" value="DUF11"/>
    <property type="match status" value="1"/>
</dbReference>